<dbReference type="InterPro" id="IPR001647">
    <property type="entry name" value="HTH_TetR"/>
</dbReference>
<accession>A0A081PGD8</accession>
<evidence type="ECO:0000259" key="3">
    <source>
        <dbReference type="PROSITE" id="PS50977"/>
    </source>
</evidence>
<gene>
    <name evidence="4" type="ORF">N180_05815</name>
</gene>
<dbReference type="PRINTS" id="PR00455">
    <property type="entry name" value="HTHTETR"/>
</dbReference>
<protein>
    <submittedName>
        <fullName evidence="4">Transcriptional regulator</fullName>
    </submittedName>
</protein>
<evidence type="ECO:0000256" key="1">
    <source>
        <dbReference type="ARBA" id="ARBA00023125"/>
    </source>
</evidence>
<dbReference type="SUPFAM" id="SSF46689">
    <property type="entry name" value="Homeodomain-like"/>
    <property type="match status" value="1"/>
</dbReference>
<dbReference type="InterPro" id="IPR013570">
    <property type="entry name" value="Tscrpt_reg_YsiA_C"/>
</dbReference>
<evidence type="ECO:0000313" key="5">
    <source>
        <dbReference type="Proteomes" id="UP000028007"/>
    </source>
</evidence>
<comment type="caution">
    <text evidence="4">The sequence shown here is derived from an EMBL/GenBank/DDBJ whole genome shotgun (WGS) entry which is preliminary data.</text>
</comment>
<name>A0A081PGD8_9SPHI</name>
<reference evidence="4 5" key="1">
    <citation type="journal article" date="1992" name="Int. J. Syst. Bacteriol.">
        <title>Sphingobacterium antarcticus sp. nov. a Psychrotrophic Bacterium from the Soils of Schirmacher Oasis, Antarctica.</title>
        <authorList>
            <person name="Shivaji S."/>
            <person name="Ray M.K."/>
            <person name="Rao N.S."/>
            <person name="Saiserr L."/>
            <person name="Jagannadham M.V."/>
            <person name="Kumar G.S."/>
            <person name="Reddy G."/>
            <person name="Bhargava P.M."/>
        </authorList>
    </citation>
    <scope>NUCLEOTIDE SEQUENCE [LARGE SCALE GENOMIC DNA]</scope>
    <source>
        <strain evidence="4 5">4BY</strain>
    </source>
</reference>
<dbReference type="InterPro" id="IPR009057">
    <property type="entry name" value="Homeodomain-like_sf"/>
</dbReference>
<dbReference type="RefSeq" id="WP_037441249.1">
    <property type="nucleotide sequence ID" value="NZ_JNFF01000062.1"/>
</dbReference>
<evidence type="ECO:0000313" key="4">
    <source>
        <dbReference type="EMBL" id="KEQ29761.1"/>
    </source>
</evidence>
<keyword evidence="1 2" id="KW-0238">DNA-binding</keyword>
<dbReference type="PANTHER" id="PTHR30328">
    <property type="entry name" value="TRANSCRIPTIONAL REPRESSOR"/>
    <property type="match status" value="1"/>
</dbReference>
<feature type="domain" description="HTH tetR-type" evidence="3">
    <location>
        <begin position="4"/>
        <end position="64"/>
    </location>
</feature>
<dbReference type="AlphaFoldDB" id="A0A081PGD8"/>
<proteinExistence type="predicted"/>
<dbReference type="Gene3D" id="1.10.357.10">
    <property type="entry name" value="Tetracycline Repressor, domain 2"/>
    <property type="match status" value="1"/>
</dbReference>
<organism evidence="4 5">
    <name type="scientific">Pedobacter antarcticus 4BY</name>
    <dbReference type="NCBI Taxonomy" id="1358423"/>
    <lineage>
        <taxon>Bacteria</taxon>
        <taxon>Pseudomonadati</taxon>
        <taxon>Bacteroidota</taxon>
        <taxon>Sphingobacteriia</taxon>
        <taxon>Sphingobacteriales</taxon>
        <taxon>Sphingobacteriaceae</taxon>
        <taxon>Pedobacter</taxon>
    </lineage>
</organism>
<dbReference type="EMBL" id="JNFF01000062">
    <property type="protein sequence ID" value="KEQ29761.1"/>
    <property type="molecule type" value="Genomic_DNA"/>
</dbReference>
<keyword evidence="5" id="KW-1185">Reference proteome</keyword>
<dbReference type="Pfam" id="PF00440">
    <property type="entry name" value="TetR_N"/>
    <property type="match status" value="1"/>
</dbReference>
<dbReference type="GO" id="GO:0003677">
    <property type="term" value="F:DNA binding"/>
    <property type="evidence" value="ECO:0007669"/>
    <property type="project" value="UniProtKB-UniRule"/>
</dbReference>
<dbReference type="InterPro" id="IPR036271">
    <property type="entry name" value="Tet_transcr_reg_TetR-rel_C_sf"/>
</dbReference>
<dbReference type="Gene3D" id="1.10.10.60">
    <property type="entry name" value="Homeodomain-like"/>
    <property type="match status" value="1"/>
</dbReference>
<dbReference type="PANTHER" id="PTHR30328:SF54">
    <property type="entry name" value="HTH-TYPE TRANSCRIPTIONAL REPRESSOR SCO4008"/>
    <property type="match status" value="1"/>
</dbReference>
<dbReference type="Pfam" id="PF08359">
    <property type="entry name" value="TetR_C_4"/>
    <property type="match status" value="1"/>
</dbReference>
<evidence type="ECO:0000256" key="2">
    <source>
        <dbReference type="PROSITE-ProRule" id="PRU00335"/>
    </source>
</evidence>
<dbReference type="Proteomes" id="UP000028007">
    <property type="component" value="Unassembled WGS sequence"/>
</dbReference>
<dbReference type="SUPFAM" id="SSF48498">
    <property type="entry name" value="Tetracyclin repressor-like, C-terminal domain"/>
    <property type="match status" value="1"/>
</dbReference>
<dbReference type="eggNOG" id="COG1309">
    <property type="taxonomic scope" value="Bacteria"/>
</dbReference>
<dbReference type="OrthoDB" id="9789566at2"/>
<dbReference type="PROSITE" id="PS50977">
    <property type="entry name" value="HTH_TETR_2"/>
    <property type="match status" value="1"/>
</dbReference>
<feature type="DNA-binding region" description="H-T-H motif" evidence="2">
    <location>
        <begin position="27"/>
        <end position="46"/>
    </location>
</feature>
<dbReference type="InterPro" id="IPR050109">
    <property type="entry name" value="HTH-type_TetR-like_transc_reg"/>
</dbReference>
<sequence length="206" mass="23523">MEKQDKRSSILAAAERLFSELGYEGTSIRLIGKEADANLSMISYYFGSKEGVFLEIMSERIKGFNAELIRIATEPVTAKEKMLWIIEGYTRRILSGIAFHKIMHRELTLEQRPELSTKIKEAIKTNLRVIEEIIEEGINAGEFRQTDTRMVISTIMGTISHVALTPSKLIPCSVLDISKPEERELISQRVIKHLQELIIMYLTPQQ</sequence>